<feature type="domain" description="DUF6534" evidence="2">
    <location>
        <begin position="208"/>
        <end position="295"/>
    </location>
</feature>
<evidence type="ECO:0000313" key="4">
    <source>
        <dbReference type="Proteomes" id="UP000284706"/>
    </source>
</evidence>
<dbReference type="OrthoDB" id="3206554at2759"/>
<feature type="transmembrane region" description="Helical" evidence="1">
    <location>
        <begin position="85"/>
        <end position="106"/>
    </location>
</feature>
<keyword evidence="4" id="KW-1185">Reference proteome</keyword>
<feature type="transmembrane region" description="Helical" evidence="1">
    <location>
        <begin position="12"/>
        <end position="37"/>
    </location>
</feature>
<proteinExistence type="predicted"/>
<feature type="transmembrane region" description="Helical" evidence="1">
    <location>
        <begin position="244"/>
        <end position="265"/>
    </location>
</feature>
<dbReference type="STRING" id="231916.A0A409YKE1"/>
<dbReference type="AlphaFoldDB" id="A0A409YKE1"/>
<reference evidence="3 4" key="1">
    <citation type="journal article" date="2018" name="Evol. Lett.">
        <title>Horizontal gene cluster transfer increased hallucinogenic mushroom diversity.</title>
        <authorList>
            <person name="Reynolds H.T."/>
            <person name="Vijayakumar V."/>
            <person name="Gluck-Thaler E."/>
            <person name="Korotkin H.B."/>
            <person name="Matheny P.B."/>
            <person name="Slot J.C."/>
        </authorList>
    </citation>
    <scope>NUCLEOTIDE SEQUENCE [LARGE SCALE GENOMIC DNA]</scope>
    <source>
        <strain evidence="3 4">SRW20</strain>
    </source>
</reference>
<keyword evidence="1" id="KW-1133">Transmembrane helix</keyword>
<feature type="transmembrane region" description="Helical" evidence="1">
    <location>
        <begin position="49"/>
        <end position="70"/>
    </location>
</feature>
<keyword evidence="1" id="KW-0812">Transmembrane</keyword>
<keyword evidence="1" id="KW-0472">Membrane</keyword>
<dbReference type="PANTHER" id="PTHR40465">
    <property type="entry name" value="CHROMOSOME 1, WHOLE GENOME SHOTGUN SEQUENCE"/>
    <property type="match status" value="1"/>
</dbReference>
<accession>A0A409YKE1</accession>
<sequence>MEDIGTTFGALFVGGFVAAVFSGIVTAQAFSYFKYYVNDNRSLKALVGWLRLASPFLDICHTLWVAMALWDHLIAHFGDVNRIDYIPWSLAITIAFTAILTFLVHLHVHSSLSMEFFLIQPVQIFRIPHLQTLNNYIIAAPIGLLATARLCFACLTTGKMYVDENFLPYLRSLPTLLRLGRIKLRSLKEFVALYTVPLLAGFGSLALSSVVDILITVLLCYLLLRNHKKNSSMNGILDKLMLYAFENGSLTSAATVASLICWLTMLHKNLIFMGIHFVISKLYANSLLATLNARKTLVHPSHRSQQSNSSERNHAIMFPDTFSLSGRTPTPLRVKVDQTKTITDDSSAYVAPIVGKTSHEAY</sequence>
<comment type="caution">
    <text evidence="3">The sequence shown here is derived from an EMBL/GenBank/DDBJ whole genome shotgun (WGS) entry which is preliminary data.</text>
</comment>
<dbReference type="Proteomes" id="UP000284706">
    <property type="component" value="Unassembled WGS sequence"/>
</dbReference>
<organism evidence="3 4">
    <name type="scientific">Gymnopilus dilepis</name>
    <dbReference type="NCBI Taxonomy" id="231916"/>
    <lineage>
        <taxon>Eukaryota</taxon>
        <taxon>Fungi</taxon>
        <taxon>Dikarya</taxon>
        <taxon>Basidiomycota</taxon>
        <taxon>Agaricomycotina</taxon>
        <taxon>Agaricomycetes</taxon>
        <taxon>Agaricomycetidae</taxon>
        <taxon>Agaricales</taxon>
        <taxon>Agaricineae</taxon>
        <taxon>Hymenogastraceae</taxon>
        <taxon>Gymnopilus</taxon>
    </lineage>
</organism>
<name>A0A409YKE1_9AGAR</name>
<feature type="transmembrane region" description="Helical" evidence="1">
    <location>
        <begin position="191"/>
        <end position="224"/>
    </location>
</feature>
<dbReference type="Pfam" id="PF20152">
    <property type="entry name" value="DUF6534"/>
    <property type="match status" value="1"/>
</dbReference>
<protein>
    <recommendedName>
        <fullName evidence="2">DUF6534 domain-containing protein</fullName>
    </recommendedName>
</protein>
<dbReference type="InParanoid" id="A0A409YKE1"/>
<dbReference type="InterPro" id="IPR045339">
    <property type="entry name" value="DUF6534"/>
</dbReference>
<evidence type="ECO:0000256" key="1">
    <source>
        <dbReference type="SAM" id="Phobius"/>
    </source>
</evidence>
<feature type="transmembrane region" description="Helical" evidence="1">
    <location>
        <begin position="271"/>
        <end position="293"/>
    </location>
</feature>
<dbReference type="PANTHER" id="PTHR40465:SF1">
    <property type="entry name" value="DUF6534 DOMAIN-CONTAINING PROTEIN"/>
    <property type="match status" value="1"/>
</dbReference>
<evidence type="ECO:0000313" key="3">
    <source>
        <dbReference type="EMBL" id="PPR03488.1"/>
    </source>
</evidence>
<dbReference type="EMBL" id="NHYE01000735">
    <property type="protein sequence ID" value="PPR03488.1"/>
    <property type="molecule type" value="Genomic_DNA"/>
</dbReference>
<gene>
    <name evidence="3" type="ORF">CVT26_007894</name>
</gene>
<evidence type="ECO:0000259" key="2">
    <source>
        <dbReference type="Pfam" id="PF20152"/>
    </source>
</evidence>
<feature type="transmembrane region" description="Helical" evidence="1">
    <location>
        <begin position="136"/>
        <end position="162"/>
    </location>
</feature>